<protein>
    <submittedName>
        <fullName evidence="2">Glucosaminidase domain-containing protein</fullName>
    </submittedName>
</protein>
<sequence>MKGQYMRVWWASVLGGALLTSFLAGGWTLNQITAQLSPSQHANTKAPKPDIITAPRNSKAQSDRFNHRYMAEGALPNFNAFKDVRERKRAFFNFLLPVVETANRHIMEERRLIVNLRARQNQLSEAEQGMLHRLARKYRVPFEPDNQDFWNKLLERVDVLPPSLVLAQAAIESAWGTSRFAVKGNNLFGVWCFTPGCGLPPLNRDEGKSHEVRRYPNVLASVEDYMLNLNRHSHYEALRKLRARLRSEGVPLTGTALATALARYSEQGDAYITLVTDMIRQNRLEKYDMLAGEIPAKG</sequence>
<dbReference type="RefSeq" id="WP_369602544.1">
    <property type="nucleotide sequence ID" value="NZ_CP154858.1"/>
</dbReference>
<dbReference type="EMBL" id="CP154858">
    <property type="protein sequence ID" value="XDT73558.1"/>
    <property type="molecule type" value="Genomic_DNA"/>
</dbReference>
<proteinExistence type="predicted"/>
<dbReference type="AlphaFoldDB" id="A0AB39UZM2"/>
<dbReference type="InterPro" id="IPR053195">
    <property type="entry name" value="Bax-like"/>
</dbReference>
<dbReference type="KEGG" id="tcd:AAIA72_06205"/>
<dbReference type="PANTHER" id="PTHR40572:SF1">
    <property type="entry name" value="PROTEIN BAX"/>
    <property type="match status" value="1"/>
</dbReference>
<dbReference type="SMART" id="SM00047">
    <property type="entry name" value="LYZ2"/>
    <property type="match status" value="1"/>
</dbReference>
<accession>A0AB39UZM2</accession>
<evidence type="ECO:0000259" key="1">
    <source>
        <dbReference type="SMART" id="SM00047"/>
    </source>
</evidence>
<reference evidence="2" key="1">
    <citation type="submission" date="2024-05" db="EMBL/GenBank/DDBJ databases">
        <title>Genome sequencing of novel strain.</title>
        <authorList>
            <person name="Ganbat D."/>
            <person name="Ganbat S."/>
            <person name="Lee S.-J."/>
        </authorList>
    </citation>
    <scope>NUCLEOTIDE SEQUENCE</scope>
    <source>
        <strain evidence="2">SMD15-11</strain>
    </source>
</reference>
<feature type="domain" description="Mannosyl-glycoprotein endo-beta-N-acetylglucosamidase-like" evidence="1">
    <location>
        <begin position="139"/>
        <end position="272"/>
    </location>
</feature>
<dbReference type="PANTHER" id="PTHR40572">
    <property type="entry name" value="PROTEIN BAX"/>
    <property type="match status" value="1"/>
</dbReference>
<dbReference type="GO" id="GO:0004040">
    <property type="term" value="F:amidase activity"/>
    <property type="evidence" value="ECO:0007669"/>
    <property type="project" value="InterPro"/>
</dbReference>
<organism evidence="2">
    <name type="scientific">Thermohahella caldifontis</name>
    <dbReference type="NCBI Taxonomy" id="3142973"/>
    <lineage>
        <taxon>Bacteria</taxon>
        <taxon>Pseudomonadati</taxon>
        <taxon>Pseudomonadota</taxon>
        <taxon>Gammaproteobacteria</taxon>
        <taxon>Oceanospirillales</taxon>
        <taxon>Hahellaceae</taxon>
        <taxon>Thermohahella</taxon>
    </lineage>
</organism>
<dbReference type="Gene3D" id="1.10.530.10">
    <property type="match status" value="1"/>
</dbReference>
<dbReference type="InterPro" id="IPR002901">
    <property type="entry name" value="MGlyc_endo_b_GlcNAc-like_dom"/>
</dbReference>
<dbReference type="Pfam" id="PF01832">
    <property type="entry name" value="Glucosaminidase"/>
    <property type="match status" value="1"/>
</dbReference>
<evidence type="ECO:0000313" key="2">
    <source>
        <dbReference type="EMBL" id="XDT73558.1"/>
    </source>
</evidence>
<name>A0AB39UZM2_9GAMM</name>
<gene>
    <name evidence="2" type="ORF">AAIA72_06205</name>
</gene>